<dbReference type="SUPFAM" id="SSF51182">
    <property type="entry name" value="RmlC-like cupins"/>
    <property type="match status" value="1"/>
</dbReference>
<evidence type="ECO:0000259" key="1">
    <source>
        <dbReference type="Pfam" id="PF07883"/>
    </source>
</evidence>
<accession>A0A3S4UIQ8</accession>
<dbReference type="PANTHER" id="PTHR38599">
    <property type="entry name" value="CUPIN DOMAIN PROTEIN (AFU_ORTHOLOGUE AFUA_3G13620)"/>
    <property type="match status" value="1"/>
</dbReference>
<dbReference type="OrthoDB" id="9813436at2"/>
<keyword evidence="3" id="KW-1185">Reference proteome</keyword>
<evidence type="ECO:0000313" key="3">
    <source>
        <dbReference type="Proteomes" id="UP000287687"/>
    </source>
</evidence>
<gene>
    <name evidence="2" type="ORF">EPK99_22920</name>
</gene>
<dbReference type="InterPro" id="IPR014710">
    <property type="entry name" value="RmlC-like_jellyroll"/>
</dbReference>
<evidence type="ECO:0000313" key="2">
    <source>
        <dbReference type="EMBL" id="RWX74764.1"/>
    </source>
</evidence>
<organism evidence="2 3">
    <name type="scientific">Neorhizobium lilium</name>
    <dbReference type="NCBI Taxonomy" id="2503024"/>
    <lineage>
        <taxon>Bacteria</taxon>
        <taxon>Pseudomonadati</taxon>
        <taxon>Pseudomonadota</taxon>
        <taxon>Alphaproteobacteria</taxon>
        <taxon>Hyphomicrobiales</taxon>
        <taxon>Rhizobiaceae</taxon>
        <taxon>Rhizobium/Agrobacterium group</taxon>
        <taxon>Neorhizobium</taxon>
    </lineage>
</organism>
<sequence length="121" mass="12636">MSGHAGAEPSVRPATIVTPIACTPLPDIAGKSITTAVVHFPPNAYTPKHRHPGSVTAYVLSGTIQSQIAGESAETYSAGQTWFEPTGAVHSFAHNISFTEDADLLAIFVADTNCGPLTIFD</sequence>
<dbReference type="CDD" id="cd02234">
    <property type="entry name" value="cupin_BLR7677-like"/>
    <property type="match status" value="1"/>
</dbReference>
<name>A0A3S4UIQ8_9HYPH</name>
<reference evidence="2 3" key="1">
    <citation type="submission" date="2019-01" db="EMBL/GenBank/DDBJ databases">
        <title>The draft genome of Rhizobium sp. 24NR.</title>
        <authorList>
            <person name="Liu L."/>
            <person name="Liang L."/>
            <person name="Shi S."/>
            <person name="Xu L."/>
            <person name="Wang X."/>
            <person name="Li L."/>
            <person name="Zhang X."/>
        </authorList>
    </citation>
    <scope>NUCLEOTIDE SEQUENCE [LARGE SCALE GENOMIC DNA]</scope>
    <source>
        <strain evidence="2 3">24NR</strain>
    </source>
</reference>
<dbReference type="InterPro" id="IPR013096">
    <property type="entry name" value="Cupin_2"/>
</dbReference>
<dbReference type="AlphaFoldDB" id="A0A3S4UIQ8"/>
<dbReference type="Pfam" id="PF07883">
    <property type="entry name" value="Cupin_2"/>
    <property type="match status" value="1"/>
</dbReference>
<comment type="caution">
    <text evidence="2">The sequence shown here is derived from an EMBL/GenBank/DDBJ whole genome shotgun (WGS) entry which is preliminary data.</text>
</comment>
<dbReference type="RefSeq" id="WP_128445425.1">
    <property type="nucleotide sequence ID" value="NZ_SBIP01000006.1"/>
</dbReference>
<feature type="domain" description="Cupin type-2" evidence="1">
    <location>
        <begin position="37"/>
        <end position="107"/>
    </location>
</feature>
<protein>
    <submittedName>
        <fullName evidence="2">Cupin domain-containing protein</fullName>
    </submittedName>
</protein>
<dbReference type="Proteomes" id="UP000287687">
    <property type="component" value="Unassembled WGS sequence"/>
</dbReference>
<dbReference type="Gene3D" id="2.60.120.10">
    <property type="entry name" value="Jelly Rolls"/>
    <property type="match status" value="1"/>
</dbReference>
<dbReference type="InterPro" id="IPR011051">
    <property type="entry name" value="RmlC_Cupin_sf"/>
</dbReference>
<dbReference type="PANTHER" id="PTHR38599:SF1">
    <property type="entry name" value="CUPIN DOMAIN PROTEIN (AFU_ORTHOLOGUE AFUA_3G13620)"/>
    <property type="match status" value="1"/>
</dbReference>
<dbReference type="EMBL" id="SBIP01000006">
    <property type="protein sequence ID" value="RWX74764.1"/>
    <property type="molecule type" value="Genomic_DNA"/>
</dbReference>
<proteinExistence type="predicted"/>